<sequence length="805" mass="88770">MDSSTRPFAPSRLNKTTAADYSSSASESEDEYRIPGVDPEDDDFGDFNPRKKRRLADSNKEKAALGIFASDSEDEGPGKKWKKKNLRSRGMNFVSKGAEQAEGSSDEGDDDEDNRPVLGNGSMNPSLDEKDDDDDDEEDEDEESSRGAGLGFGRGTGGSGMRPRMTFQKAASADTAPSLPKTKFDGPGVLGQGFVPSSAHEPVLKDPNGGKSPPRNKPQLSSFGAKSKGKGKAMGFGAKMMAKMGYVDGQGLGKEGQGRNVIVEANLRPQGAGLGAVKEKSKQERQEEKRQAKLRGEVVVDSDEEEEKRRRKRKAAARNKTIAGAFDSVTGSSTSRKSKTRYLTAEELKASAPGLHIPDAFTPILDMTGPGGKMLTSASGIMTPAAGGVPESTEVIEARKLVKRAQADLMAFSEEWRSLSERKAWVDLELKGREKEVEDLRSDFEKLQVFSDLVSKELVSATEWDQVIGCLRKPVEAGAATADLVDIAVAAIHPFLREAEWDPLREPSKFSTDLSSISGLLIRSSAPGAVSKWDTVPATNEDDVYRAHHRKTTPYESMMYKIWLPRVLSAIRSWDPLEPTAMLTLLESWTDLLPPFVRAQVVDNVVRRLEAALSDWNPKKRKQRQGHDLPHTWLFPWLPYLPAYHLDPKGTGLVSGVKRKFRQLTGAWEYERGVVPGLTNWKEVLGDDEWRRLTMSHVLPAMGRYLRANFRVDPADQEPYLPALTGVLKWEGVLGKRALAEVLAQNVLPMWNAKLEEWLALGAEADLAEVAEWYGWWRGVLLKDFATSEEVCGELDKGLRAMNVV</sequence>
<reference evidence="9" key="1">
    <citation type="submission" date="2020-03" db="EMBL/GenBank/DDBJ databases">
        <title>Site-based positive gene gene selection in Geosmithia morbida across the United States reveals a broad range of putative effectors and factors for local host and environmental adapation.</title>
        <authorList>
            <person name="Onufrak A."/>
            <person name="Murdoch R.W."/>
            <person name="Gazis R."/>
            <person name="Huff M."/>
            <person name="Staton M."/>
            <person name="Klingeman W."/>
            <person name="Hadziabdic D."/>
        </authorList>
    </citation>
    <scope>NUCLEOTIDE SEQUENCE</scope>
    <source>
        <strain evidence="9">1262</strain>
    </source>
</reference>
<feature type="region of interest" description="Disordered" evidence="7">
    <location>
        <begin position="1"/>
        <end position="232"/>
    </location>
</feature>
<dbReference type="OrthoDB" id="4822at2759"/>
<dbReference type="GO" id="GO:0003676">
    <property type="term" value="F:nucleic acid binding"/>
    <property type="evidence" value="ECO:0007669"/>
    <property type="project" value="InterPro"/>
</dbReference>
<feature type="compositionally biased region" description="Acidic residues" evidence="7">
    <location>
        <begin position="129"/>
        <end position="143"/>
    </location>
</feature>
<dbReference type="RefSeq" id="XP_035320696.1">
    <property type="nucleotide sequence ID" value="XM_035469602.1"/>
</dbReference>
<dbReference type="PANTHER" id="PTHR23329:SF1">
    <property type="entry name" value="TUFTELIN-INTERACTING PROTEIN 11"/>
    <property type="match status" value="1"/>
</dbReference>
<evidence type="ECO:0000256" key="5">
    <source>
        <dbReference type="ARBA" id="ARBA00023187"/>
    </source>
</evidence>
<dbReference type="Pfam" id="PF01585">
    <property type="entry name" value="G-patch"/>
    <property type="match status" value="1"/>
</dbReference>
<feature type="domain" description="G-patch" evidence="8">
    <location>
        <begin position="233"/>
        <end position="279"/>
    </location>
</feature>
<keyword evidence="3" id="KW-0507">mRNA processing</keyword>
<evidence type="ECO:0000313" key="10">
    <source>
        <dbReference type="Proteomes" id="UP000749293"/>
    </source>
</evidence>
<dbReference type="PROSITE" id="PS50174">
    <property type="entry name" value="G_PATCH"/>
    <property type="match status" value="1"/>
</dbReference>
<dbReference type="InterPro" id="IPR000467">
    <property type="entry name" value="G_patch_dom"/>
</dbReference>
<comment type="caution">
    <text evidence="9">The sequence shown here is derived from an EMBL/GenBank/DDBJ whole genome shotgun (WGS) entry which is preliminary data.</text>
</comment>
<dbReference type="AlphaFoldDB" id="A0A9P5D514"/>
<accession>A0A9P5D514</accession>
<evidence type="ECO:0000256" key="7">
    <source>
        <dbReference type="SAM" id="MobiDB-lite"/>
    </source>
</evidence>
<evidence type="ECO:0000256" key="1">
    <source>
        <dbReference type="ARBA" id="ARBA00004123"/>
    </source>
</evidence>
<organism evidence="9 10">
    <name type="scientific">Geosmithia morbida</name>
    <dbReference type="NCBI Taxonomy" id="1094350"/>
    <lineage>
        <taxon>Eukaryota</taxon>
        <taxon>Fungi</taxon>
        <taxon>Dikarya</taxon>
        <taxon>Ascomycota</taxon>
        <taxon>Pezizomycotina</taxon>
        <taxon>Sordariomycetes</taxon>
        <taxon>Hypocreomycetidae</taxon>
        <taxon>Hypocreales</taxon>
        <taxon>Bionectriaceae</taxon>
        <taxon>Geosmithia</taxon>
    </lineage>
</organism>
<dbReference type="InterPro" id="IPR022783">
    <property type="entry name" value="GCFC_dom"/>
</dbReference>
<keyword evidence="10" id="KW-1185">Reference proteome</keyword>
<proteinExistence type="inferred from homology"/>
<gene>
    <name evidence="9" type="ORF">GMORB2_7637</name>
</gene>
<dbReference type="GO" id="GO:0000390">
    <property type="term" value="P:spliceosomal complex disassembly"/>
    <property type="evidence" value="ECO:0007669"/>
    <property type="project" value="InterPro"/>
</dbReference>
<evidence type="ECO:0000256" key="2">
    <source>
        <dbReference type="ARBA" id="ARBA00010900"/>
    </source>
</evidence>
<keyword evidence="5" id="KW-0508">mRNA splicing</keyword>
<keyword evidence="4" id="KW-0747">Spliceosome</keyword>
<dbReference type="Pfam" id="PF12457">
    <property type="entry name" value="TIP_N"/>
    <property type="match status" value="1"/>
</dbReference>
<feature type="compositionally biased region" description="Acidic residues" evidence="7">
    <location>
        <begin position="104"/>
        <end position="113"/>
    </location>
</feature>
<dbReference type="SMART" id="SM00443">
    <property type="entry name" value="G_patch"/>
    <property type="match status" value="1"/>
</dbReference>
<dbReference type="EMBL" id="JAANYQ010000010">
    <property type="protein sequence ID" value="KAF4122044.1"/>
    <property type="molecule type" value="Genomic_DNA"/>
</dbReference>
<keyword evidence="6" id="KW-0539">Nucleus</keyword>
<comment type="subcellular location">
    <subcellularLocation>
        <location evidence="1">Nucleus</location>
    </subcellularLocation>
</comment>
<comment type="similarity">
    <text evidence="2">Belongs to the TFP11/STIP family.</text>
</comment>
<dbReference type="Pfam" id="PF07842">
    <property type="entry name" value="GCFC"/>
    <property type="match status" value="1"/>
</dbReference>
<evidence type="ECO:0000256" key="6">
    <source>
        <dbReference type="ARBA" id="ARBA00023242"/>
    </source>
</evidence>
<feature type="compositionally biased region" description="Basic and acidic residues" evidence="7">
    <location>
        <begin position="277"/>
        <end position="298"/>
    </location>
</feature>
<dbReference type="InterPro" id="IPR022159">
    <property type="entry name" value="STIP/TFIP11_N"/>
</dbReference>
<name>A0A9P5D514_9HYPO</name>
<dbReference type="GeneID" id="55973860"/>
<dbReference type="InterPro" id="IPR045211">
    <property type="entry name" value="TFP11/STIP/Ntr1"/>
</dbReference>
<dbReference type="Proteomes" id="UP000749293">
    <property type="component" value="Unassembled WGS sequence"/>
</dbReference>
<protein>
    <submittedName>
        <fullName evidence="9">Tuftelin-interacting protein 11</fullName>
    </submittedName>
</protein>
<dbReference type="GO" id="GO:0071008">
    <property type="term" value="C:U2-type post-mRNA release spliceosomal complex"/>
    <property type="evidence" value="ECO:0007669"/>
    <property type="project" value="TreeGrafter"/>
</dbReference>
<evidence type="ECO:0000259" key="8">
    <source>
        <dbReference type="PROSITE" id="PS50174"/>
    </source>
</evidence>
<feature type="compositionally biased region" description="Gly residues" evidence="7">
    <location>
        <begin position="148"/>
        <end position="160"/>
    </location>
</feature>
<evidence type="ECO:0000256" key="3">
    <source>
        <dbReference type="ARBA" id="ARBA00022664"/>
    </source>
</evidence>
<evidence type="ECO:0000313" key="9">
    <source>
        <dbReference type="EMBL" id="KAF4122044.1"/>
    </source>
</evidence>
<feature type="region of interest" description="Disordered" evidence="7">
    <location>
        <begin position="266"/>
        <end position="319"/>
    </location>
</feature>
<evidence type="ECO:0000256" key="4">
    <source>
        <dbReference type="ARBA" id="ARBA00022728"/>
    </source>
</evidence>
<dbReference type="PANTHER" id="PTHR23329">
    <property type="entry name" value="TUFTELIN-INTERACTING PROTEIN 11-RELATED"/>
    <property type="match status" value="1"/>
</dbReference>